<accession>A0A0J9FV53</accession>
<gene>
    <name evidence="2" type="ORF">BV87_17955</name>
</gene>
<feature type="region of interest" description="Disordered" evidence="1">
    <location>
        <begin position="1"/>
        <end position="21"/>
    </location>
</feature>
<sequence>MSQRFGIYEGNHPQKGDQGSRAAVKLRIDSKAHIGVAEGRGSIIVATGKGWPAFLDVMGPCRSDKDCMLVKFAEGLRGR</sequence>
<organism evidence="2 3">
    <name type="scientific">Sphingobium yanoikuyae</name>
    <name type="common">Sphingomonas yanoikuyae</name>
    <dbReference type="NCBI Taxonomy" id="13690"/>
    <lineage>
        <taxon>Bacteria</taxon>
        <taxon>Pseudomonadati</taxon>
        <taxon>Pseudomonadota</taxon>
        <taxon>Alphaproteobacteria</taxon>
        <taxon>Sphingomonadales</taxon>
        <taxon>Sphingomonadaceae</taxon>
        <taxon>Sphingobium</taxon>
    </lineage>
</organism>
<reference evidence="2 3" key="1">
    <citation type="submission" date="2017-04" db="EMBL/GenBank/DDBJ databases">
        <title>Characterization, genome and methylation analysis of a phthalic acid esters degrading strain Sphingobium yanoikuyae SHJ.</title>
        <authorList>
            <person name="Feng L."/>
        </authorList>
    </citation>
    <scope>NUCLEOTIDE SEQUENCE [LARGE SCALE GENOMIC DNA]</scope>
    <source>
        <strain evidence="2 3">SHJ</strain>
    </source>
</reference>
<dbReference type="AlphaFoldDB" id="A0A0J9FV53"/>
<dbReference type="EMBL" id="CP020925">
    <property type="protein sequence ID" value="ATP20086.1"/>
    <property type="molecule type" value="Genomic_DNA"/>
</dbReference>
<name>A0A0J9FV53_SPHYA</name>
<proteinExistence type="predicted"/>
<evidence type="ECO:0000256" key="1">
    <source>
        <dbReference type="SAM" id="MobiDB-lite"/>
    </source>
</evidence>
<dbReference type="Proteomes" id="UP000037029">
    <property type="component" value="Chromosome"/>
</dbReference>
<protein>
    <submittedName>
        <fullName evidence="2">Uncharacterized protein</fullName>
    </submittedName>
</protein>
<evidence type="ECO:0000313" key="2">
    <source>
        <dbReference type="EMBL" id="ATP20086.1"/>
    </source>
</evidence>
<evidence type="ECO:0000313" key="3">
    <source>
        <dbReference type="Proteomes" id="UP000037029"/>
    </source>
</evidence>
<dbReference type="RefSeq" id="WP_048936925.1">
    <property type="nucleotide sequence ID" value="NZ_CP020925.1"/>
</dbReference>